<reference evidence="3" key="1">
    <citation type="submission" date="2017-01" db="EMBL/GenBank/DDBJ databases">
        <authorList>
            <person name="Varghese N."/>
            <person name="Submissions S."/>
        </authorList>
    </citation>
    <scope>NUCLEOTIDE SEQUENCE [LARGE SCALE GENOMIC DNA]</scope>
    <source>
        <strain evidence="3">3bp</strain>
    </source>
</reference>
<gene>
    <name evidence="2" type="ORF">SAMN05518682_3265</name>
</gene>
<feature type="domain" description="DUF1990" evidence="1">
    <location>
        <begin position="4"/>
        <end position="162"/>
    </location>
</feature>
<dbReference type="PIRSF" id="PIRSF010260">
    <property type="entry name" value="UCP010260"/>
    <property type="match status" value="1"/>
</dbReference>
<dbReference type="EMBL" id="FTMI01000006">
    <property type="protein sequence ID" value="SIQ67117.1"/>
    <property type="molecule type" value="Genomic_DNA"/>
</dbReference>
<sequence length="173" mass="19977">MTFTYPEVGATRTDRWPSGYRHLHVRRRLTDRARPPEDLARLGEQLLRWQVHAAARVRLETDAPVAAPGVRVTTLLGVGRLRLHEPCEVVWVERTERRVGFAYGTLPGHAFVGEERFALERDDAGDLWWRIDVFSRPVLWWVRPFSFAVPTFQRLFALHLGRGARRLLEASDG</sequence>
<protein>
    <submittedName>
        <fullName evidence="2">Uncharacterized protein, UPF0548 family</fullName>
    </submittedName>
</protein>
<dbReference type="Proteomes" id="UP000186235">
    <property type="component" value="Unassembled WGS sequence"/>
</dbReference>
<keyword evidence="3" id="KW-1185">Reference proteome</keyword>
<dbReference type="PANTHER" id="PTHR34202">
    <property type="entry name" value="UPF0548 PROTEIN"/>
    <property type="match status" value="1"/>
</dbReference>
<dbReference type="InterPro" id="IPR014457">
    <property type="entry name" value="UCP010260"/>
</dbReference>
<evidence type="ECO:0000313" key="3">
    <source>
        <dbReference type="Proteomes" id="UP000186235"/>
    </source>
</evidence>
<dbReference type="AlphaFoldDB" id="A0A1N6UNI5"/>
<proteinExistence type="predicted"/>
<dbReference type="RefSeq" id="WP_076405999.1">
    <property type="nucleotide sequence ID" value="NZ_FTMI01000006.1"/>
</dbReference>
<evidence type="ECO:0000313" key="2">
    <source>
        <dbReference type="EMBL" id="SIQ67117.1"/>
    </source>
</evidence>
<evidence type="ECO:0000259" key="1">
    <source>
        <dbReference type="Pfam" id="PF09348"/>
    </source>
</evidence>
<dbReference type="PANTHER" id="PTHR34202:SF1">
    <property type="entry name" value="UPF0548 PROTEIN"/>
    <property type="match status" value="1"/>
</dbReference>
<name>A0A1N6UNI5_9MICO</name>
<accession>A0A1N6UNI5</accession>
<dbReference type="Pfam" id="PF09348">
    <property type="entry name" value="DUF1990"/>
    <property type="match status" value="1"/>
</dbReference>
<organism evidence="2 3">
    <name type="scientific">Cellulosimicrobium aquatile</name>
    <dbReference type="NCBI Taxonomy" id="1612203"/>
    <lineage>
        <taxon>Bacteria</taxon>
        <taxon>Bacillati</taxon>
        <taxon>Actinomycetota</taxon>
        <taxon>Actinomycetes</taxon>
        <taxon>Micrococcales</taxon>
        <taxon>Promicromonosporaceae</taxon>
        <taxon>Cellulosimicrobium</taxon>
    </lineage>
</organism>
<dbReference type="InterPro" id="IPR018960">
    <property type="entry name" value="DUF1990"/>
</dbReference>